<organism evidence="10 11">
    <name type="scientific">Thermosporothrix hazakensis</name>
    <dbReference type="NCBI Taxonomy" id="644383"/>
    <lineage>
        <taxon>Bacteria</taxon>
        <taxon>Bacillati</taxon>
        <taxon>Chloroflexota</taxon>
        <taxon>Ktedonobacteria</taxon>
        <taxon>Ktedonobacterales</taxon>
        <taxon>Thermosporotrichaceae</taxon>
        <taxon>Thermosporothrix</taxon>
    </lineage>
</organism>
<name>A0A326U849_THEHA</name>
<keyword evidence="3" id="KW-0808">Transferase</keyword>
<comment type="cofactor">
    <cofactor evidence="1">
        <name>Mg(2+)</name>
        <dbReference type="ChEBI" id="CHEBI:18420"/>
    </cofactor>
</comment>
<keyword evidence="7" id="KW-0444">Lipid biosynthesis</keyword>
<evidence type="ECO:0000256" key="3">
    <source>
        <dbReference type="ARBA" id="ARBA00022679"/>
    </source>
</evidence>
<comment type="caution">
    <text evidence="10">The sequence shown here is derived from an EMBL/GenBank/DDBJ whole genome shotgun (WGS) entry which is preliminary data.</text>
</comment>
<dbReference type="Pfam" id="PF19279">
    <property type="entry name" value="YegS_C"/>
    <property type="match status" value="1"/>
</dbReference>
<dbReference type="Pfam" id="PF00781">
    <property type="entry name" value="DAGK_cat"/>
    <property type="match status" value="1"/>
</dbReference>
<proteinExistence type="inferred from homology"/>
<dbReference type="Gene3D" id="3.40.50.10330">
    <property type="entry name" value="Probable inorganic polyphosphate/atp-NAD kinase, domain 1"/>
    <property type="match status" value="1"/>
</dbReference>
<feature type="domain" description="DAGKc" evidence="9">
    <location>
        <begin position="5"/>
        <end position="137"/>
    </location>
</feature>
<dbReference type="SUPFAM" id="SSF111331">
    <property type="entry name" value="NAD kinase/diacylglycerol kinase-like"/>
    <property type="match status" value="1"/>
</dbReference>
<keyword evidence="4" id="KW-0547">Nucleotide-binding</keyword>
<dbReference type="RefSeq" id="WP_111322381.1">
    <property type="nucleotide sequence ID" value="NZ_BIFX01000001.1"/>
</dbReference>
<dbReference type="PROSITE" id="PS50146">
    <property type="entry name" value="DAGK"/>
    <property type="match status" value="1"/>
</dbReference>
<dbReference type="AlphaFoldDB" id="A0A326U849"/>
<dbReference type="GO" id="GO:0016301">
    <property type="term" value="F:kinase activity"/>
    <property type="evidence" value="ECO:0007669"/>
    <property type="project" value="UniProtKB-KW"/>
</dbReference>
<dbReference type="InterPro" id="IPR045540">
    <property type="entry name" value="YegS/DAGK_C"/>
</dbReference>
<gene>
    <name evidence="10" type="ORF">EI42_02530</name>
</gene>
<evidence type="ECO:0000313" key="11">
    <source>
        <dbReference type="Proteomes" id="UP000248806"/>
    </source>
</evidence>
<keyword evidence="7" id="KW-0443">Lipid metabolism</keyword>
<evidence type="ECO:0000256" key="1">
    <source>
        <dbReference type="ARBA" id="ARBA00001946"/>
    </source>
</evidence>
<evidence type="ECO:0000313" key="10">
    <source>
        <dbReference type="EMBL" id="PZW30559.1"/>
    </source>
</evidence>
<protein>
    <submittedName>
        <fullName evidence="10">Diacylglycerol kinase (ATP)</fullName>
    </submittedName>
</protein>
<dbReference type="PANTHER" id="PTHR12358:SF54">
    <property type="entry name" value="SPHINGOSINE KINASE RELATED PROTEIN"/>
    <property type="match status" value="1"/>
</dbReference>
<dbReference type="InterPro" id="IPR050187">
    <property type="entry name" value="Lipid_Phosphate_FormReg"/>
</dbReference>
<evidence type="ECO:0000256" key="6">
    <source>
        <dbReference type="ARBA" id="ARBA00022840"/>
    </source>
</evidence>
<evidence type="ECO:0000256" key="7">
    <source>
        <dbReference type="ARBA" id="ARBA00023209"/>
    </source>
</evidence>
<dbReference type="InterPro" id="IPR001206">
    <property type="entry name" value="Diacylglycerol_kinase_cat_dom"/>
</dbReference>
<keyword evidence="6" id="KW-0067">ATP-binding</keyword>
<dbReference type="GO" id="GO:0005524">
    <property type="term" value="F:ATP binding"/>
    <property type="evidence" value="ECO:0007669"/>
    <property type="project" value="UniProtKB-KW"/>
</dbReference>
<keyword evidence="11" id="KW-1185">Reference proteome</keyword>
<keyword evidence="7" id="KW-0594">Phospholipid biosynthesis</keyword>
<evidence type="ECO:0000256" key="2">
    <source>
        <dbReference type="ARBA" id="ARBA00005983"/>
    </source>
</evidence>
<evidence type="ECO:0000259" key="9">
    <source>
        <dbReference type="PROSITE" id="PS50146"/>
    </source>
</evidence>
<dbReference type="InterPro" id="IPR017438">
    <property type="entry name" value="ATP-NAD_kinase_N"/>
</dbReference>
<evidence type="ECO:0000256" key="8">
    <source>
        <dbReference type="ARBA" id="ARBA00023264"/>
    </source>
</evidence>
<dbReference type="GO" id="GO:0008654">
    <property type="term" value="P:phospholipid biosynthetic process"/>
    <property type="evidence" value="ECO:0007669"/>
    <property type="project" value="UniProtKB-KW"/>
</dbReference>
<comment type="similarity">
    <text evidence="2">Belongs to the diacylglycerol/lipid kinase family.</text>
</comment>
<dbReference type="InterPro" id="IPR016064">
    <property type="entry name" value="NAD/diacylglycerol_kinase_sf"/>
</dbReference>
<dbReference type="SMART" id="SM00046">
    <property type="entry name" value="DAGKc"/>
    <property type="match status" value="1"/>
</dbReference>
<dbReference type="EMBL" id="QKUF01000007">
    <property type="protein sequence ID" value="PZW30559.1"/>
    <property type="molecule type" value="Genomic_DNA"/>
</dbReference>
<accession>A0A326U849</accession>
<dbReference type="InterPro" id="IPR005218">
    <property type="entry name" value="Diacylglycerol/lipid_kinase"/>
</dbReference>
<keyword evidence="8" id="KW-1208">Phospholipid metabolism</keyword>
<dbReference type="OrthoDB" id="9786026at2"/>
<sequence>MVEVASSSRPLIILNPAANRGRMEYHRSLVRRRIEADQADIAYIETAKVGEARELARQAAREGRPIVIVGGDGSLNEVVNGILTSGHVVPLGIVPAGSGNDYACNTLGLPRDPEAALERALNGSPLAVDAGIVNGRYFINAFSVGLDADIARAAEILKRYPLMSGARLYYTATLKQLLFAYHRCPRLTFSLDAETAHVEQQYVLLAVSNGPTYGAGFRINPRADHTDGYFDVCAILYTPLLRALRLLPRVKQGRHEGLREALFYRARTVQIEARGPVHLQIDGETSSAAHIEASILPAALQVRV</sequence>
<dbReference type="Proteomes" id="UP000248806">
    <property type="component" value="Unassembled WGS sequence"/>
</dbReference>
<evidence type="ECO:0000256" key="5">
    <source>
        <dbReference type="ARBA" id="ARBA00022777"/>
    </source>
</evidence>
<dbReference type="PANTHER" id="PTHR12358">
    <property type="entry name" value="SPHINGOSINE KINASE"/>
    <property type="match status" value="1"/>
</dbReference>
<keyword evidence="5 10" id="KW-0418">Kinase</keyword>
<reference evidence="10 11" key="1">
    <citation type="submission" date="2018-06" db="EMBL/GenBank/DDBJ databases">
        <title>Genomic Encyclopedia of Archaeal and Bacterial Type Strains, Phase II (KMG-II): from individual species to whole genera.</title>
        <authorList>
            <person name="Goeker M."/>
        </authorList>
    </citation>
    <scope>NUCLEOTIDE SEQUENCE [LARGE SCALE GENOMIC DNA]</scope>
    <source>
        <strain evidence="10 11">ATCC BAA-1881</strain>
    </source>
</reference>
<dbReference type="Gene3D" id="2.60.200.40">
    <property type="match status" value="1"/>
</dbReference>
<dbReference type="NCBIfam" id="TIGR00147">
    <property type="entry name" value="YegS/Rv2252/BmrU family lipid kinase"/>
    <property type="match status" value="1"/>
</dbReference>
<evidence type="ECO:0000256" key="4">
    <source>
        <dbReference type="ARBA" id="ARBA00022741"/>
    </source>
</evidence>